<dbReference type="AlphaFoldDB" id="A0A6G1LCI5"/>
<feature type="non-terminal residue" evidence="1">
    <location>
        <position position="213"/>
    </location>
</feature>
<evidence type="ECO:0000313" key="2">
    <source>
        <dbReference type="Proteomes" id="UP000799436"/>
    </source>
</evidence>
<gene>
    <name evidence="1" type="ORF">EJ03DRAFT_244606</name>
</gene>
<protein>
    <submittedName>
        <fullName evidence="1">Uncharacterized protein</fullName>
    </submittedName>
</protein>
<dbReference type="PANTHER" id="PTHR42087:SF1">
    <property type="entry name" value="ILP IS AN APOPTOSIS INHIBITOR"/>
    <property type="match status" value="1"/>
</dbReference>
<name>A0A6G1LCI5_9PEZI</name>
<organism evidence="1 2">
    <name type="scientific">Teratosphaeria nubilosa</name>
    <dbReference type="NCBI Taxonomy" id="161662"/>
    <lineage>
        <taxon>Eukaryota</taxon>
        <taxon>Fungi</taxon>
        <taxon>Dikarya</taxon>
        <taxon>Ascomycota</taxon>
        <taxon>Pezizomycotina</taxon>
        <taxon>Dothideomycetes</taxon>
        <taxon>Dothideomycetidae</taxon>
        <taxon>Mycosphaerellales</taxon>
        <taxon>Teratosphaeriaceae</taxon>
        <taxon>Teratosphaeria</taxon>
    </lineage>
</organism>
<feature type="non-terminal residue" evidence="1">
    <location>
        <position position="1"/>
    </location>
</feature>
<dbReference type="PANTHER" id="PTHR42087">
    <property type="entry name" value="ILP IS AN APOPTOSIS INHIBITOR"/>
    <property type="match status" value="1"/>
</dbReference>
<evidence type="ECO:0000313" key="1">
    <source>
        <dbReference type="EMBL" id="KAF2770128.1"/>
    </source>
</evidence>
<dbReference type="EMBL" id="ML995828">
    <property type="protein sequence ID" value="KAF2770128.1"/>
    <property type="molecule type" value="Genomic_DNA"/>
</dbReference>
<keyword evidence="2" id="KW-1185">Reference proteome</keyword>
<dbReference type="Proteomes" id="UP000799436">
    <property type="component" value="Unassembled WGS sequence"/>
</dbReference>
<sequence length="213" mass="23539">TTESPNFDILDWFPAYQSCVKYFLDHAQHEPATQALCALINIRLPYAWVPNPVVSSQAGQSQPAGPGGYAFGQYPAWGGPGGLPALNRPRNDSPGTATFVSLVPYIRRLVVTAFDKPPILHGFFGDDYMKGIMPHLDCERRNYLFAAKHGGWRTCKRQYDIGSGYGGDETVPFMKPLDEARLEELTAAEKAWSGWLAMEDWMVGPRAPAGTDE</sequence>
<dbReference type="InterPro" id="IPR053267">
    <property type="entry name" value="Verrucosidin_biosynth-assoc"/>
</dbReference>
<dbReference type="OrthoDB" id="5335812at2759"/>
<proteinExistence type="predicted"/>
<reference evidence="1" key="1">
    <citation type="journal article" date="2020" name="Stud. Mycol.">
        <title>101 Dothideomycetes genomes: a test case for predicting lifestyles and emergence of pathogens.</title>
        <authorList>
            <person name="Haridas S."/>
            <person name="Albert R."/>
            <person name="Binder M."/>
            <person name="Bloem J."/>
            <person name="Labutti K."/>
            <person name="Salamov A."/>
            <person name="Andreopoulos B."/>
            <person name="Baker S."/>
            <person name="Barry K."/>
            <person name="Bills G."/>
            <person name="Bluhm B."/>
            <person name="Cannon C."/>
            <person name="Castanera R."/>
            <person name="Culley D."/>
            <person name="Daum C."/>
            <person name="Ezra D."/>
            <person name="Gonzalez J."/>
            <person name="Henrissat B."/>
            <person name="Kuo A."/>
            <person name="Liang C."/>
            <person name="Lipzen A."/>
            <person name="Lutzoni F."/>
            <person name="Magnuson J."/>
            <person name="Mondo S."/>
            <person name="Nolan M."/>
            <person name="Ohm R."/>
            <person name="Pangilinan J."/>
            <person name="Park H.-J."/>
            <person name="Ramirez L."/>
            <person name="Alfaro M."/>
            <person name="Sun H."/>
            <person name="Tritt A."/>
            <person name="Yoshinaga Y."/>
            <person name="Zwiers L.-H."/>
            <person name="Turgeon B."/>
            <person name="Goodwin S."/>
            <person name="Spatafora J."/>
            <person name="Crous P."/>
            <person name="Grigoriev I."/>
        </authorList>
    </citation>
    <scope>NUCLEOTIDE SEQUENCE</scope>
    <source>
        <strain evidence="1">CBS 116005</strain>
    </source>
</reference>
<accession>A0A6G1LCI5</accession>